<gene>
    <name evidence="2" type="ORF">SAMN05216289_103151</name>
</gene>
<dbReference type="PANTHER" id="PTHR35369:SF2">
    <property type="entry name" value="BLR3025 PROTEIN"/>
    <property type="match status" value="1"/>
</dbReference>
<dbReference type="GO" id="GO:0006281">
    <property type="term" value="P:DNA repair"/>
    <property type="evidence" value="ECO:0007669"/>
    <property type="project" value="TreeGrafter"/>
</dbReference>
<organism evidence="2 3">
    <name type="scientific">Dokdonella immobilis</name>
    <dbReference type="NCBI Taxonomy" id="578942"/>
    <lineage>
        <taxon>Bacteria</taxon>
        <taxon>Pseudomonadati</taxon>
        <taxon>Pseudomonadota</taxon>
        <taxon>Gammaproteobacteria</taxon>
        <taxon>Lysobacterales</taxon>
        <taxon>Rhodanobacteraceae</taxon>
        <taxon>Dokdonella</taxon>
    </lineage>
</organism>
<reference evidence="2 3" key="1">
    <citation type="submission" date="2016-10" db="EMBL/GenBank/DDBJ databases">
        <authorList>
            <person name="de Groot N.N."/>
        </authorList>
    </citation>
    <scope>NUCLEOTIDE SEQUENCE [LARGE SCALE GENOMIC DNA]</scope>
    <source>
        <strain evidence="2 3">CGMCC 1.7659</strain>
    </source>
</reference>
<protein>
    <submittedName>
        <fullName evidence="2">Protein ImuB</fullName>
    </submittedName>
</protein>
<keyword evidence="1" id="KW-0227">DNA damage</keyword>
<dbReference type="AlphaFoldDB" id="A0A1I4VY36"/>
<evidence type="ECO:0000313" key="2">
    <source>
        <dbReference type="EMBL" id="SFN05947.1"/>
    </source>
</evidence>
<dbReference type="PANTHER" id="PTHR35369">
    <property type="entry name" value="BLR3025 PROTEIN-RELATED"/>
    <property type="match status" value="1"/>
</dbReference>
<accession>A0A1I4VY36</accession>
<dbReference type="CDD" id="cd03468">
    <property type="entry name" value="PolY_like"/>
    <property type="match status" value="1"/>
</dbReference>
<dbReference type="InterPro" id="IPR043502">
    <property type="entry name" value="DNA/RNA_pol_sf"/>
</dbReference>
<dbReference type="SUPFAM" id="SSF56672">
    <property type="entry name" value="DNA/RNA polymerases"/>
    <property type="match status" value="1"/>
</dbReference>
<dbReference type="Proteomes" id="UP000198575">
    <property type="component" value="Unassembled WGS sequence"/>
</dbReference>
<sequence length="486" mass="54492">MRWACLYFPELPLDAVRPPDCPREVPAALVDGPLRSPRIVLSNAAARAAGVHPGQSLAAARALQPGLPGWRRDGEAEQHLLTLLADTAYRYSGELSLARPRALLVEIGASLDLFGGWPALERRLREDFDGWNLAYRLVAAPVAAGARVLAGLHDGIALTTHAQLINILGNIPVENCGLERKTSSNLIAMGLTRLGPLFALPRIELTRRIGPQALDHLDRMRGLVPEALVSYQPPTRYARRLEFDYCIDSVQALLFPLQRMLRDLGRFLVARDGGVQSFELILEHEHQATTRITVGLLEAQRDPAMLLELAHARLERVALVAPVQALNVMADDLPALRPLHEDLFDTNPRETLEWPVLIERLRARLGDQAVGCFLEVADHRPERAWRWQALGKAALRETMSRKAFRTAMSGLRGVPPRPLWLLRKAIPLRPDPLRILAGPERIESGWWDGEDRRHDYYVVQTRAGQRAWAYVARDETAHWMLQGWFA</sequence>
<keyword evidence="3" id="KW-1185">Reference proteome</keyword>
<name>A0A1I4VY36_9GAMM</name>
<evidence type="ECO:0000256" key="1">
    <source>
        <dbReference type="ARBA" id="ARBA00022763"/>
    </source>
</evidence>
<dbReference type="EMBL" id="FOVF01000003">
    <property type="protein sequence ID" value="SFN05947.1"/>
    <property type="molecule type" value="Genomic_DNA"/>
</dbReference>
<dbReference type="RefSeq" id="WP_092404908.1">
    <property type="nucleotide sequence ID" value="NZ_FOVF01000003.1"/>
</dbReference>
<dbReference type="OrthoDB" id="5298951at2"/>
<dbReference type="InterPro" id="IPR050356">
    <property type="entry name" value="SulA_CellDiv_inhibitor"/>
</dbReference>
<proteinExistence type="predicted"/>
<dbReference type="STRING" id="578942.SAMN05216289_103151"/>
<evidence type="ECO:0000313" key="3">
    <source>
        <dbReference type="Proteomes" id="UP000198575"/>
    </source>
</evidence>